<dbReference type="AlphaFoldDB" id="A0A3M2WM54"/>
<evidence type="ECO:0000313" key="2">
    <source>
        <dbReference type="Proteomes" id="UP000277952"/>
    </source>
</evidence>
<evidence type="ECO:0000313" key="1">
    <source>
        <dbReference type="EMBL" id="RML52623.1"/>
    </source>
</evidence>
<protein>
    <submittedName>
        <fullName evidence="1">Uncharacterized protein</fullName>
    </submittedName>
</protein>
<name>A0A3M2WM54_PSEA0</name>
<organism evidence="1 2">
    <name type="scientific">Pseudomonas amygdali pv. morsprunorum</name>
    <dbReference type="NCBI Taxonomy" id="129138"/>
    <lineage>
        <taxon>Bacteria</taxon>
        <taxon>Pseudomonadati</taxon>
        <taxon>Pseudomonadota</taxon>
        <taxon>Gammaproteobacteria</taxon>
        <taxon>Pseudomonadales</taxon>
        <taxon>Pseudomonadaceae</taxon>
        <taxon>Pseudomonas</taxon>
        <taxon>Pseudomonas amygdali</taxon>
    </lineage>
</organism>
<dbReference type="Proteomes" id="UP000277952">
    <property type="component" value="Unassembled WGS sequence"/>
</dbReference>
<dbReference type="EMBL" id="RBNS01000188">
    <property type="protein sequence ID" value="RML52623.1"/>
    <property type="molecule type" value="Genomic_DNA"/>
</dbReference>
<accession>A0A3M2WM54</accession>
<sequence length="34" mass="3762">MTGYYSVHTSQAALIQGEQEIERIGALLRAEGRL</sequence>
<reference evidence="1 2" key="1">
    <citation type="submission" date="2018-08" db="EMBL/GenBank/DDBJ databases">
        <title>Recombination of ecologically and evolutionarily significant loci maintains genetic cohesion in the Pseudomonas syringae species complex.</title>
        <authorList>
            <person name="Dillon M."/>
            <person name="Thakur S."/>
            <person name="Almeida R.N.D."/>
            <person name="Weir B.S."/>
            <person name="Guttman D.S."/>
        </authorList>
    </citation>
    <scope>NUCLEOTIDE SEQUENCE [LARGE SCALE GENOMIC DNA]</scope>
    <source>
        <strain evidence="1 2">19322</strain>
    </source>
</reference>
<gene>
    <name evidence="1" type="ORF">ALQ94_04893</name>
</gene>
<comment type="caution">
    <text evidence="1">The sequence shown here is derived from an EMBL/GenBank/DDBJ whole genome shotgun (WGS) entry which is preliminary data.</text>
</comment>
<proteinExistence type="predicted"/>